<evidence type="ECO:0000256" key="2">
    <source>
        <dbReference type="ARBA" id="ARBA00012003"/>
    </source>
</evidence>
<keyword evidence="5" id="KW-0949">S-adenosyl-L-methionine</keyword>
<evidence type="ECO:0000256" key="4">
    <source>
        <dbReference type="ARBA" id="ARBA00022679"/>
    </source>
</evidence>
<keyword evidence="3" id="KW-0489">Methyltransferase</keyword>
<reference evidence="7" key="1">
    <citation type="submission" date="2022-10" db="EMBL/GenBank/DDBJ databases">
        <title>Culturing micro-colonial fungi from biological soil crusts in the Mojave desert and describing Neophaeococcomyces mojavensis, and introducing the new genera and species Taxawa tesnikishii.</title>
        <authorList>
            <person name="Kurbessoian T."/>
            <person name="Stajich J.E."/>
        </authorList>
    </citation>
    <scope>NUCLEOTIDE SEQUENCE</scope>
    <source>
        <strain evidence="7">TK_1</strain>
    </source>
</reference>
<comment type="similarity">
    <text evidence="1">Belongs to the carnosine N-methyltransferase family.</text>
</comment>
<evidence type="ECO:0000256" key="1">
    <source>
        <dbReference type="ARBA" id="ARBA00010086"/>
    </source>
</evidence>
<evidence type="ECO:0000256" key="3">
    <source>
        <dbReference type="ARBA" id="ARBA00022603"/>
    </source>
</evidence>
<proteinExistence type="inferred from homology"/>
<sequence length="427" mass="47078">MASGTEDEFDPLADPEEGRVIYSVLDSFASYRRAAHYNVTHLRRQSFYALPSAHWTLLAEPPFSLLDSLSAVDDAIDANADIAEAILRVGAESFADESAEVHTEAPNRNSEDANHHGRDPPWKGKTTKMDLDKARSTIRQLYRDWSAEGKAERAACYDPVLEALRAEFSHIPDPDKGELHVLVPGAGLGRLVMGICCVGFSVEGNEISYHQLMASNMILNDITRAEQYPLYPWALSSSNHVSRADQLQGVMIPDVHPAAALEEASIGKRMHASERMSMSAGDFCVVYKNAENSGVYNAVTTVFFIDTAPNLIAYIETIRNCLKTGGIWINLGPLLWHFENNPPGSNDNEATGGAHQNGQANGRAQDQGIAEPGSMELTDDEVVALVERFGFKIEKHEVGKIATGYIQDPRSMLMNIYRPSFWVARKQ</sequence>
<feature type="region of interest" description="Disordered" evidence="6">
    <location>
        <begin position="97"/>
        <end position="127"/>
    </location>
</feature>
<dbReference type="PANTHER" id="PTHR12303:SF6">
    <property type="entry name" value="CARNOSINE N-METHYLTRANSFERASE"/>
    <property type="match status" value="1"/>
</dbReference>
<feature type="compositionally biased region" description="Basic and acidic residues" evidence="6">
    <location>
        <begin position="99"/>
        <end position="127"/>
    </location>
</feature>
<dbReference type="SMART" id="SM01296">
    <property type="entry name" value="N2227"/>
    <property type="match status" value="1"/>
</dbReference>
<evidence type="ECO:0000256" key="6">
    <source>
        <dbReference type="SAM" id="MobiDB-lite"/>
    </source>
</evidence>
<gene>
    <name evidence="7" type="ORF">H2201_002656</name>
</gene>
<evidence type="ECO:0000313" key="8">
    <source>
        <dbReference type="Proteomes" id="UP001172684"/>
    </source>
</evidence>
<dbReference type="SUPFAM" id="SSF53335">
    <property type="entry name" value="S-adenosyl-L-methionine-dependent methyltransferases"/>
    <property type="match status" value="1"/>
</dbReference>
<dbReference type="InterPro" id="IPR012901">
    <property type="entry name" value="CARME"/>
</dbReference>
<dbReference type="Proteomes" id="UP001172684">
    <property type="component" value="Unassembled WGS sequence"/>
</dbReference>
<dbReference type="EMBL" id="JAPDRL010000014">
    <property type="protein sequence ID" value="KAJ9667136.1"/>
    <property type="molecule type" value="Genomic_DNA"/>
</dbReference>
<dbReference type="PANTHER" id="PTHR12303">
    <property type="entry name" value="CARNOSINE N-METHYLTRANSFERASE"/>
    <property type="match status" value="1"/>
</dbReference>
<feature type="region of interest" description="Disordered" evidence="6">
    <location>
        <begin position="342"/>
        <end position="367"/>
    </location>
</feature>
<dbReference type="EC" id="2.1.1.22" evidence="2"/>
<organism evidence="7 8">
    <name type="scientific">Coniosporium apollinis</name>
    <dbReference type="NCBI Taxonomy" id="61459"/>
    <lineage>
        <taxon>Eukaryota</taxon>
        <taxon>Fungi</taxon>
        <taxon>Dikarya</taxon>
        <taxon>Ascomycota</taxon>
        <taxon>Pezizomycotina</taxon>
        <taxon>Dothideomycetes</taxon>
        <taxon>Dothideomycetes incertae sedis</taxon>
        <taxon>Coniosporium</taxon>
    </lineage>
</organism>
<keyword evidence="8" id="KW-1185">Reference proteome</keyword>
<feature type="compositionally biased region" description="Polar residues" evidence="6">
    <location>
        <begin position="342"/>
        <end position="364"/>
    </location>
</feature>
<protein>
    <recommendedName>
        <fullName evidence="2">carnosine N-methyltransferase</fullName>
        <ecNumber evidence="2">2.1.1.22</ecNumber>
    </recommendedName>
</protein>
<evidence type="ECO:0000256" key="5">
    <source>
        <dbReference type="ARBA" id="ARBA00022691"/>
    </source>
</evidence>
<dbReference type="InterPro" id="IPR029063">
    <property type="entry name" value="SAM-dependent_MTases_sf"/>
</dbReference>
<accession>A0ABQ9NZI4</accession>
<dbReference type="Pfam" id="PF07942">
    <property type="entry name" value="CARME"/>
    <property type="match status" value="1"/>
</dbReference>
<evidence type="ECO:0000313" key="7">
    <source>
        <dbReference type="EMBL" id="KAJ9667136.1"/>
    </source>
</evidence>
<keyword evidence="4" id="KW-0808">Transferase</keyword>
<dbReference type="Gene3D" id="3.40.50.150">
    <property type="entry name" value="Vaccinia Virus protein VP39"/>
    <property type="match status" value="1"/>
</dbReference>
<name>A0ABQ9NZI4_9PEZI</name>
<comment type="caution">
    <text evidence="7">The sequence shown here is derived from an EMBL/GenBank/DDBJ whole genome shotgun (WGS) entry which is preliminary data.</text>
</comment>